<dbReference type="Gene3D" id="3.30.1120.10">
    <property type="match status" value="1"/>
</dbReference>
<dbReference type="InterPro" id="IPR000917">
    <property type="entry name" value="Sulfatase_N"/>
</dbReference>
<keyword evidence="8" id="KW-1185">Reference proteome</keyword>
<evidence type="ECO:0000256" key="1">
    <source>
        <dbReference type="ARBA" id="ARBA00008779"/>
    </source>
</evidence>
<evidence type="ECO:0000313" key="8">
    <source>
        <dbReference type="Proteomes" id="UP000366872"/>
    </source>
</evidence>
<feature type="compositionally biased region" description="Basic and acidic residues" evidence="5">
    <location>
        <begin position="444"/>
        <end position="462"/>
    </location>
</feature>
<protein>
    <submittedName>
        <fullName evidence="7">Arylsulfatase</fullName>
    </submittedName>
</protein>
<evidence type="ECO:0000256" key="3">
    <source>
        <dbReference type="ARBA" id="ARBA00022801"/>
    </source>
</evidence>
<dbReference type="Pfam" id="PF00884">
    <property type="entry name" value="Sulfatase"/>
    <property type="match status" value="1"/>
</dbReference>
<comment type="similarity">
    <text evidence="1">Belongs to the sulfatase family.</text>
</comment>
<dbReference type="InterPro" id="IPR024607">
    <property type="entry name" value="Sulfatase_CS"/>
</dbReference>
<keyword evidence="4" id="KW-0106">Calcium</keyword>
<dbReference type="AlphaFoldDB" id="A0A6C2TZU8"/>
<evidence type="ECO:0000256" key="2">
    <source>
        <dbReference type="ARBA" id="ARBA00022723"/>
    </source>
</evidence>
<dbReference type="PROSITE" id="PS00523">
    <property type="entry name" value="SULFATASE_1"/>
    <property type="match status" value="1"/>
</dbReference>
<dbReference type="PANTHER" id="PTHR42693:SF53">
    <property type="entry name" value="ENDO-4-O-SULFATASE"/>
    <property type="match status" value="1"/>
</dbReference>
<dbReference type="Proteomes" id="UP000366872">
    <property type="component" value="Unassembled WGS sequence"/>
</dbReference>
<reference evidence="7 8" key="1">
    <citation type="submission" date="2019-04" db="EMBL/GenBank/DDBJ databases">
        <authorList>
            <person name="Van Vliet M D."/>
        </authorList>
    </citation>
    <scope>NUCLEOTIDE SEQUENCE [LARGE SCALE GENOMIC DNA]</scope>
    <source>
        <strain evidence="7 8">F1</strain>
    </source>
</reference>
<dbReference type="PANTHER" id="PTHR42693">
    <property type="entry name" value="ARYLSULFATASE FAMILY MEMBER"/>
    <property type="match status" value="1"/>
</dbReference>
<keyword evidence="3" id="KW-0378">Hydrolase</keyword>
<dbReference type="InterPro" id="IPR050738">
    <property type="entry name" value="Sulfatase"/>
</dbReference>
<dbReference type="SUPFAM" id="SSF53649">
    <property type="entry name" value="Alkaline phosphatase-like"/>
    <property type="match status" value="1"/>
</dbReference>
<keyword evidence="2" id="KW-0479">Metal-binding</keyword>
<dbReference type="InterPro" id="IPR017850">
    <property type="entry name" value="Alkaline_phosphatase_core_sf"/>
</dbReference>
<proteinExistence type="inferred from homology"/>
<evidence type="ECO:0000313" key="7">
    <source>
        <dbReference type="EMBL" id="VGO13192.1"/>
    </source>
</evidence>
<evidence type="ECO:0000259" key="6">
    <source>
        <dbReference type="Pfam" id="PF00884"/>
    </source>
</evidence>
<dbReference type="GO" id="GO:0046872">
    <property type="term" value="F:metal ion binding"/>
    <property type="evidence" value="ECO:0007669"/>
    <property type="project" value="UniProtKB-KW"/>
</dbReference>
<name>A0A6C2TZU8_PONDE</name>
<sequence>MMNITNRIGLVLLGIGFAYSVFAGQPNILLIYVDDLGYGDLGCYGSETKTPNIDKLAGEGVRFTDYLSACSVCAPSRAAVLTGRYPQRAGLPVCPNVKDVPWNDYVGLPLSEITMAELLKDQGYATAAFGKWHLGKLDLFGPLKQGFDKYVGTPWNFPVGKANEWYHDDEPQGEIRFAEAHQKLTDATIGFIKEQQVADKPFFIYLAHYLVHGPWSPNKEFCTDAEWASYQKIKGKMNPMVLPAMVRELDYHIGLVMDSLRELGLEKDTLVVFAADNGPWLPAGSAKPLSGGKYLTMEGGQRVPAMICWPGHISAGQVSDEMVSALDLLPTIADVTGVSLPTDRKIDGFNLMPLLTGETAASPRQEFVYYNGLTLEAVRRGPWKLHLPRKVANLVYWAKKKGDYKNLNHFVLNNLSVDVAEKNDLATANPEKVQVLKTMAEETRKELGDWNQDGSDRSHNDYPGHLNTPNFTKKRKGK</sequence>
<dbReference type="EMBL" id="CAAHFG010000001">
    <property type="protein sequence ID" value="VGO13192.1"/>
    <property type="molecule type" value="Genomic_DNA"/>
</dbReference>
<feature type="region of interest" description="Disordered" evidence="5">
    <location>
        <begin position="444"/>
        <end position="478"/>
    </location>
</feature>
<dbReference type="RefSeq" id="WP_136078788.1">
    <property type="nucleotide sequence ID" value="NZ_CAAHFG010000001.1"/>
</dbReference>
<gene>
    <name evidence="7" type="primary">atsA_91</name>
    <name evidence="7" type="ORF">PDESU_01746</name>
</gene>
<evidence type="ECO:0000256" key="5">
    <source>
        <dbReference type="SAM" id="MobiDB-lite"/>
    </source>
</evidence>
<organism evidence="7 8">
    <name type="scientific">Pontiella desulfatans</name>
    <dbReference type="NCBI Taxonomy" id="2750659"/>
    <lineage>
        <taxon>Bacteria</taxon>
        <taxon>Pseudomonadati</taxon>
        <taxon>Kiritimatiellota</taxon>
        <taxon>Kiritimatiellia</taxon>
        <taxon>Kiritimatiellales</taxon>
        <taxon>Pontiellaceae</taxon>
        <taxon>Pontiella</taxon>
    </lineage>
</organism>
<dbReference type="GO" id="GO:0004065">
    <property type="term" value="F:arylsulfatase activity"/>
    <property type="evidence" value="ECO:0007669"/>
    <property type="project" value="TreeGrafter"/>
</dbReference>
<feature type="domain" description="Sulfatase N-terminal" evidence="6">
    <location>
        <begin position="26"/>
        <end position="338"/>
    </location>
</feature>
<dbReference type="Gene3D" id="3.40.720.10">
    <property type="entry name" value="Alkaline Phosphatase, subunit A"/>
    <property type="match status" value="1"/>
</dbReference>
<dbReference type="Pfam" id="PF14707">
    <property type="entry name" value="Sulfatase_C"/>
    <property type="match status" value="1"/>
</dbReference>
<evidence type="ECO:0000256" key="4">
    <source>
        <dbReference type="ARBA" id="ARBA00022837"/>
    </source>
</evidence>
<accession>A0A6C2TZU8</accession>